<gene>
    <name evidence="2" type="ORF">HT576_16210</name>
    <name evidence="3" type="ORF">HTZ84_04250</name>
</gene>
<dbReference type="Proteomes" id="UP001016761">
    <property type="component" value="Unassembled WGS sequence"/>
</dbReference>
<organism evidence="2 4">
    <name type="scientific">Haloterrigena gelatinilytica</name>
    <dbReference type="NCBI Taxonomy" id="2741724"/>
    <lineage>
        <taxon>Archaea</taxon>
        <taxon>Methanobacteriati</taxon>
        <taxon>Methanobacteriota</taxon>
        <taxon>Stenosarchaea group</taxon>
        <taxon>Halobacteria</taxon>
        <taxon>Halobacteriales</taxon>
        <taxon>Natrialbaceae</taxon>
        <taxon>Haloterrigena</taxon>
    </lineage>
</organism>
<reference evidence="2 5" key="1">
    <citation type="submission" date="2020-06" db="EMBL/GenBank/DDBJ databases">
        <title>Haloterrigena sp. nov., an extremely halophilic archaeon isolated from a saline sediment.</title>
        <authorList>
            <person name="Liu B.-B."/>
        </authorList>
    </citation>
    <scope>NUCLEOTIDE SEQUENCE</scope>
    <source>
        <strain evidence="2">SYSU A121-1</strain>
        <strain evidence="3 5">SYSU A558-1</strain>
    </source>
</reference>
<evidence type="ECO:0000313" key="3">
    <source>
        <dbReference type="EMBL" id="NUC71529.1"/>
    </source>
</evidence>
<dbReference type="AlphaFoldDB" id="A0A8J8GM62"/>
<dbReference type="Pfam" id="PF18545">
    <property type="entry name" value="HalOD1"/>
    <property type="match status" value="1"/>
</dbReference>
<accession>A0A8J8GM62</accession>
<comment type="caution">
    <text evidence="2">The sequence shown here is derived from an EMBL/GenBank/DDBJ whole genome shotgun (WGS) entry which is preliminary data.</text>
</comment>
<protein>
    <recommendedName>
        <fullName evidence="1">Halobacterial output domain-containing protein</fullName>
    </recommendedName>
</protein>
<evidence type="ECO:0000313" key="5">
    <source>
        <dbReference type="Proteomes" id="UP001016761"/>
    </source>
</evidence>
<dbReference type="Proteomes" id="UP000728647">
    <property type="component" value="Unassembled WGS sequence"/>
</dbReference>
<evidence type="ECO:0000313" key="2">
    <source>
        <dbReference type="EMBL" id="NUB92554.1"/>
    </source>
</evidence>
<keyword evidence="5" id="KW-1185">Reference proteome</keyword>
<evidence type="ECO:0000259" key="1">
    <source>
        <dbReference type="Pfam" id="PF18545"/>
    </source>
</evidence>
<feature type="domain" description="Halobacterial output" evidence="1">
    <location>
        <begin position="25"/>
        <end position="95"/>
    </location>
</feature>
<dbReference type="EMBL" id="JABURA010000001">
    <property type="protein sequence ID" value="NUB92554.1"/>
    <property type="molecule type" value="Genomic_DNA"/>
</dbReference>
<dbReference type="EMBL" id="JABUQZ010000001">
    <property type="protein sequence ID" value="NUC71529.1"/>
    <property type="molecule type" value="Genomic_DNA"/>
</dbReference>
<name>A0A8J8GM62_9EURY</name>
<evidence type="ECO:0000313" key="4">
    <source>
        <dbReference type="Proteomes" id="UP000728647"/>
    </source>
</evidence>
<dbReference type="RefSeq" id="WP_174679537.1">
    <property type="nucleotide sequence ID" value="NZ_JABUQZ010000001.1"/>
</dbReference>
<proteinExistence type="predicted"/>
<sequence length="103" mass="11512">MSDPSGPVEFDVESRRYRAQYDFETTAPSVAVVDVVETVFADERDRDPLYDVVDPEALDRLLEADSERDRRGPRSASFRYRGALVTVVSDGSVVIGLDDEIGR</sequence>
<dbReference type="InterPro" id="IPR040624">
    <property type="entry name" value="HalOD1"/>
</dbReference>
<dbReference type="OrthoDB" id="221929at2157"/>